<dbReference type="InterPro" id="IPR038490">
    <property type="entry name" value="Gingipain_propep_sf"/>
</dbReference>
<dbReference type="Gene3D" id="2.60.40.3800">
    <property type="match status" value="1"/>
</dbReference>
<feature type="non-terminal residue" evidence="2">
    <location>
        <position position="184"/>
    </location>
</feature>
<dbReference type="EMBL" id="BARS01012336">
    <property type="protein sequence ID" value="GAF98893.1"/>
    <property type="molecule type" value="Genomic_DNA"/>
</dbReference>
<reference evidence="2" key="1">
    <citation type="journal article" date="2014" name="Front. Microbiol.">
        <title>High frequency of phylogenetically diverse reductive dehalogenase-homologous genes in deep subseafloor sedimentary metagenomes.</title>
        <authorList>
            <person name="Kawai M."/>
            <person name="Futagami T."/>
            <person name="Toyoda A."/>
            <person name="Takaki Y."/>
            <person name="Nishi S."/>
            <person name="Hori S."/>
            <person name="Arai W."/>
            <person name="Tsubouchi T."/>
            <person name="Morono Y."/>
            <person name="Uchiyama I."/>
            <person name="Ito T."/>
            <person name="Fujiyama A."/>
            <person name="Inagaki F."/>
            <person name="Takami H."/>
        </authorList>
    </citation>
    <scope>NUCLEOTIDE SEQUENCE</scope>
    <source>
        <strain evidence="2">Expedition CK06-06</strain>
    </source>
</reference>
<feature type="domain" description="Gingipain propeptide" evidence="1">
    <location>
        <begin position="30"/>
        <end position="157"/>
    </location>
</feature>
<dbReference type="InterPro" id="IPR012600">
    <property type="entry name" value="Propeptide_C25"/>
</dbReference>
<proteinExistence type="predicted"/>
<accession>X0TZ71</accession>
<dbReference type="AlphaFoldDB" id="X0TZ71"/>
<dbReference type="Pfam" id="PF08126">
    <property type="entry name" value="Propeptide_C25"/>
    <property type="match status" value="1"/>
</dbReference>
<sequence>MGYADADPVIKLEYVFSEPKLERINEYYSIYMPDTGKLHDDIGLPLLPVKTAKILIPQGHDVKTINIVLGKKITLDGEFMIEYAKPQIPIGSDETVEAQQNEEVYSSSKPFPGKLHSVVSTQFLSGYKILILNLFPVEYIPASGKVSYYERMKLIVVNVPSGPSPIRRAKCRKLSSDNARVKKL</sequence>
<name>X0TZ71_9ZZZZ</name>
<protein>
    <recommendedName>
        <fullName evidence="1">Gingipain propeptide domain-containing protein</fullName>
    </recommendedName>
</protein>
<gene>
    <name evidence="2" type="ORF">S01H1_22025</name>
</gene>
<evidence type="ECO:0000259" key="1">
    <source>
        <dbReference type="Pfam" id="PF08126"/>
    </source>
</evidence>
<dbReference type="GO" id="GO:0004197">
    <property type="term" value="F:cysteine-type endopeptidase activity"/>
    <property type="evidence" value="ECO:0007669"/>
    <property type="project" value="InterPro"/>
</dbReference>
<comment type="caution">
    <text evidence="2">The sequence shown here is derived from an EMBL/GenBank/DDBJ whole genome shotgun (WGS) entry which is preliminary data.</text>
</comment>
<organism evidence="2">
    <name type="scientific">marine sediment metagenome</name>
    <dbReference type="NCBI Taxonomy" id="412755"/>
    <lineage>
        <taxon>unclassified sequences</taxon>
        <taxon>metagenomes</taxon>
        <taxon>ecological metagenomes</taxon>
    </lineage>
</organism>
<evidence type="ECO:0000313" key="2">
    <source>
        <dbReference type="EMBL" id="GAF98893.1"/>
    </source>
</evidence>